<dbReference type="Pfam" id="PF08241">
    <property type="entry name" value="Methyltransf_11"/>
    <property type="match status" value="1"/>
</dbReference>
<dbReference type="InterPro" id="IPR029063">
    <property type="entry name" value="SAM-dependent_MTases_sf"/>
</dbReference>
<gene>
    <name evidence="2" type="ORF">PROH_19080</name>
</gene>
<reference evidence="2" key="1">
    <citation type="submission" date="2012-04" db="EMBL/GenBank/DDBJ databases">
        <authorList>
            <person name="Borisov I.G."/>
            <person name="Ivanikova N.V."/>
            <person name="Pinevich A.V."/>
        </authorList>
    </citation>
    <scope>NUCLEOTIDE SEQUENCE</scope>
    <source>
        <strain evidence="2">CALU 1027</strain>
    </source>
</reference>
<evidence type="ECO:0000313" key="2">
    <source>
        <dbReference type="EMBL" id="KKI98512.1"/>
    </source>
</evidence>
<organism evidence="2 3">
    <name type="scientific">Prochlorothrix hollandica PCC 9006 = CALU 1027</name>
    <dbReference type="NCBI Taxonomy" id="317619"/>
    <lineage>
        <taxon>Bacteria</taxon>
        <taxon>Bacillati</taxon>
        <taxon>Cyanobacteriota</taxon>
        <taxon>Cyanophyceae</taxon>
        <taxon>Prochlorotrichales</taxon>
        <taxon>Prochlorotrichaceae</taxon>
        <taxon>Prochlorothrix</taxon>
    </lineage>
</organism>
<dbReference type="CDD" id="cd02440">
    <property type="entry name" value="AdoMet_MTases"/>
    <property type="match status" value="1"/>
</dbReference>
<dbReference type="InterPro" id="IPR013216">
    <property type="entry name" value="Methyltransf_11"/>
</dbReference>
<dbReference type="GO" id="GO:0008757">
    <property type="term" value="F:S-adenosylmethionine-dependent methyltransferase activity"/>
    <property type="evidence" value="ECO:0007669"/>
    <property type="project" value="InterPro"/>
</dbReference>
<sequence>MSFSQFYSKLIEKLDHLFSPIKNLRRAAFALDKFSLSFFEDNYQEREEVGAVNFEVKTERQQMGGYFEQPLIVLLNRACNQLINYDSSCQKILEVGSGTGIFAYEAAKENGRQVVASEFNDGARSWADANRKRDNLTYCKLPLSEFTKNEFDVVVSIEVIQQP</sequence>
<dbReference type="EMBL" id="AJTX02000008">
    <property type="protein sequence ID" value="KKI98512.1"/>
    <property type="molecule type" value="Genomic_DNA"/>
</dbReference>
<keyword evidence="3" id="KW-1185">Reference proteome</keyword>
<accession>A0A0M2PTQ7</accession>
<dbReference type="SUPFAM" id="SSF53335">
    <property type="entry name" value="S-adenosyl-L-methionine-dependent methyltransferases"/>
    <property type="match status" value="1"/>
</dbReference>
<comment type="caution">
    <text evidence="2">The sequence shown here is derived from an EMBL/GenBank/DDBJ whole genome shotgun (WGS) entry which is preliminary data.</text>
</comment>
<dbReference type="AlphaFoldDB" id="A0A0M2PTQ7"/>
<dbReference type="Gene3D" id="3.40.50.150">
    <property type="entry name" value="Vaccinia Virus protein VP39"/>
    <property type="match status" value="1"/>
</dbReference>
<evidence type="ECO:0000259" key="1">
    <source>
        <dbReference type="Pfam" id="PF08241"/>
    </source>
</evidence>
<protein>
    <recommendedName>
        <fullName evidence="1">Methyltransferase type 11 domain-containing protein</fullName>
    </recommendedName>
</protein>
<feature type="domain" description="Methyltransferase type 11" evidence="1">
    <location>
        <begin position="93"/>
        <end position="161"/>
    </location>
</feature>
<evidence type="ECO:0000313" key="3">
    <source>
        <dbReference type="Proteomes" id="UP000034681"/>
    </source>
</evidence>
<proteinExistence type="predicted"/>
<name>A0A0M2PTQ7_PROHO</name>
<dbReference type="Proteomes" id="UP000034681">
    <property type="component" value="Unassembled WGS sequence"/>
</dbReference>